<dbReference type="InterPro" id="IPR023000">
    <property type="entry name" value="Shikimate_kinase_CS"/>
</dbReference>
<dbReference type="AlphaFoldDB" id="A0A109W524"/>
<keyword evidence="11" id="KW-0479">Metal-binding</keyword>
<evidence type="ECO:0000256" key="7">
    <source>
        <dbReference type="ARBA" id="ARBA00022777"/>
    </source>
</evidence>
<keyword evidence="3 11" id="KW-0963">Cytoplasm</keyword>
<dbReference type="EMBL" id="CP014229">
    <property type="protein sequence ID" value="AMD91266.1"/>
    <property type="molecule type" value="Genomic_DNA"/>
</dbReference>
<evidence type="ECO:0000256" key="10">
    <source>
        <dbReference type="ARBA" id="ARBA00048567"/>
    </source>
</evidence>
<dbReference type="GO" id="GO:0009423">
    <property type="term" value="P:chorismate biosynthetic process"/>
    <property type="evidence" value="ECO:0007669"/>
    <property type="project" value="UniProtKB-UniRule"/>
</dbReference>
<evidence type="ECO:0000256" key="3">
    <source>
        <dbReference type="ARBA" id="ARBA00022490"/>
    </source>
</evidence>
<comment type="similarity">
    <text evidence="11">Belongs to the shikimate kinase family.</text>
</comment>
<keyword evidence="5 11" id="KW-0808">Transferase</keyword>
<dbReference type="PRINTS" id="PR01100">
    <property type="entry name" value="SHIKIMTKNASE"/>
</dbReference>
<comment type="subcellular location">
    <subcellularLocation>
        <location evidence="11">Cytoplasm</location>
    </subcellularLocation>
</comment>
<dbReference type="GO" id="GO:0004765">
    <property type="term" value="F:shikimate kinase activity"/>
    <property type="evidence" value="ECO:0007669"/>
    <property type="project" value="UniProtKB-UniRule"/>
</dbReference>
<dbReference type="Pfam" id="PF01202">
    <property type="entry name" value="SKI"/>
    <property type="match status" value="1"/>
</dbReference>
<dbReference type="Proteomes" id="UP000069241">
    <property type="component" value="Chromosome"/>
</dbReference>
<comment type="caution">
    <text evidence="11">Lacks conserved residue(s) required for the propagation of feature annotation.</text>
</comment>
<comment type="function">
    <text evidence="11">Catalyzes the specific phosphorylation of the 3-hydroxyl group of shikimic acid using ATP as a cosubstrate.</text>
</comment>
<keyword evidence="4 11" id="KW-0028">Amino-acid biosynthesis</keyword>
<dbReference type="HAMAP" id="MF_00109">
    <property type="entry name" value="Shikimate_kinase"/>
    <property type="match status" value="1"/>
</dbReference>
<feature type="binding site" evidence="11">
    <location>
        <position position="142"/>
    </location>
    <ligand>
        <name>substrate</name>
    </ligand>
</feature>
<keyword evidence="13" id="KW-1185">Reference proteome</keyword>
<organism evidence="12 13">
    <name type="scientific">Desulfovibrio fairfieldensis</name>
    <dbReference type="NCBI Taxonomy" id="44742"/>
    <lineage>
        <taxon>Bacteria</taxon>
        <taxon>Pseudomonadati</taxon>
        <taxon>Thermodesulfobacteriota</taxon>
        <taxon>Desulfovibrionia</taxon>
        <taxon>Desulfovibrionales</taxon>
        <taxon>Desulfovibrionaceae</taxon>
        <taxon>Desulfovibrio</taxon>
    </lineage>
</organism>
<dbReference type="InterPro" id="IPR031322">
    <property type="entry name" value="Shikimate/glucono_kinase"/>
</dbReference>
<feature type="binding site" evidence="11">
    <location>
        <begin position="11"/>
        <end position="16"/>
    </location>
    <ligand>
        <name>ATP</name>
        <dbReference type="ChEBI" id="CHEBI:30616"/>
    </ligand>
</feature>
<dbReference type="CDD" id="cd00464">
    <property type="entry name" value="SK"/>
    <property type="match status" value="1"/>
</dbReference>
<feature type="binding site" evidence="11">
    <location>
        <position position="82"/>
    </location>
    <ligand>
        <name>substrate</name>
    </ligand>
</feature>
<evidence type="ECO:0000256" key="6">
    <source>
        <dbReference type="ARBA" id="ARBA00022741"/>
    </source>
</evidence>
<dbReference type="KEGG" id="dfi:AXF13_14650"/>
<comment type="catalytic activity">
    <reaction evidence="10 11">
        <text>shikimate + ATP = 3-phosphoshikimate + ADP + H(+)</text>
        <dbReference type="Rhea" id="RHEA:13121"/>
        <dbReference type="ChEBI" id="CHEBI:15378"/>
        <dbReference type="ChEBI" id="CHEBI:30616"/>
        <dbReference type="ChEBI" id="CHEBI:36208"/>
        <dbReference type="ChEBI" id="CHEBI:145989"/>
        <dbReference type="ChEBI" id="CHEBI:456216"/>
        <dbReference type="EC" id="2.7.1.71"/>
    </reaction>
</comment>
<feature type="binding site" evidence="11">
    <location>
        <position position="33"/>
    </location>
    <ligand>
        <name>substrate</name>
    </ligand>
</feature>
<dbReference type="SUPFAM" id="SSF52540">
    <property type="entry name" value="P-loop containing nucleoside triphosphate hydrolases"/>
    <property type="match status" value="1"/>
</dbReference>
<dbReference type="GO" id="GO:0009073">
    <property type="term" value="P:aromatic amino acid family biosynthetic process"/>
    <property type="evidence" value="ECO:0007669"/>
    <property type="project" value="UniProtKB-KW"/>
</dbReference>
<evidence type="ECO:0000313" key="12">
    <source>
        <dbReference type="EMBL" id="AMD91266.1"/>
    </source>
</evidence>
<protein>
    <recommendedName>
        <fullName evidence="2 11">Shikimate kinase</fullName>
        <shortName evidence="11">SK</shortName>
        <ecNumber evidence="2 11">2.7.1.71</ecNumber>
    </recommendedName>
</protein>
<dbReference type="GO" id="GO:0008652">
    <property type="term" value="P:amino acid biosynthetic process"/>
    <property type="evidence" value="ECO:0007669"/>
    <property type="project" value="UniProtKB-KW"/>
</dbReference>
<comment type="pathway">
    <text evidence="1 11">Metabolic intermediate biosynthesis; chorismate biosynthesis; chorismate from D-erythrose 4-phosphate and phosphoenolpyruvate: step 5/7.</text>
</comment>
<evidence type="ECO:0000256" key="2">
    <source>
        <dbReference type="ARBA" id="ARBA00012154"/>
    </source>
</evidence>
<dbReference type="InterPro" id="IPR000623">
    <property type="entry name" value="Shikimate_kinase/TSH1"/>
</dbReference>
<dbReference type="GO" id="GO:0000287">
    <property type="term" value="F:magnesium ion binding"/>
    <property type="evidence" value="ECO:0007669"/>
    <property type="project" value="UniProtKB-UniRule"/>
</dbReference>
<gene>
    <name evidence="11" type="primary">aroK</name>
    <name evidence="12" type="ORF">AXF13_14650</name>
</gene>
<evidence type="ECO:0000256" key="4">
    <source>
        <dbReference type="ARBA" id="ARBA00022605"/>
    </source>
</evidence>
<keyword evidence="7 11" id="KW-0418">Kinase</keyword>
<sequence length="174" mass="18748">MAAIFLVGARAAGKTTVGLELARLLDCAFVDTDRHLRERLGRSVAEVVSAEGWPGFRARESAVLREVAALHAQGGAVIATGGGMVLDPENRRFMRAQGTVFYLAAPAEALARRLARDPLAEQRPSLTGLGIAEEMQLVLDERRPLYEDAAHHILDATAEPAIVCVEALRLLGRN</sequence>
<dbReference type="GO" id="GO:0005524">
    <property type="term" value="F:ATP binding"/>
    <property type="evidence" value="ECO:0007669"/>
    <property type="project" value="UniProtKB-UniRule"/>
</dbReference>
<keyword evidence="8 11" id="KW-0067">ATP-binding</keyword>
<dbReference type="InterPro" id="IPR027417">
    <property type="entry name" value="P-loop_NTPase"/>
</dbReference>
<evidence type="ECO:0000256" key="8">
    <source>
        <dbReference type="ARBA" id="ARBA00022840"/>
    </source>
</evidence>
<evidence type="ECO:0000256" key="1">
    <source>
        <dbReference type="ARBA" id="ARBA00004842"/>
    </source>
</evidence>
<dbReference type="RefSeq" id="WP_062254347.1">
    <property type="nucleotide sequence ID" value="NZ_CP014229.1"/>
</dbReference>
<dbReference type="GO" id="GO:0005829">
    <property type="term" value="C:cytosol"/>
    <property type="evidence" value="ECO:0007669"/>
    <property type="project" value="TreeGrafter"/>
</dbReference>
<keyword evidence="9 11" id="KW-0057">Aromatic amino acid biosynthesis</keyword>
<dbReference type="PROSITE" id="PS01128">
    <property type="entry name" value="SHIKIMATE_KINASE"/>
    <property type="match status" value="1"/>
</dbReference>
<feature type="binding site" evidence="11">
    <location>
        <position position="15"/>
    </location>
    <ligand>
        <name>Mg(2+)</name>
        <dbReference type="ChEBI" id="CHEBI:18420"/>
    </ligand>
</feature>
<keyword evidence="11" id="KW-0460">Magnesium</keyword>
<comment type="subunit">
    <text evidence="11">Monomer.</text>
</comment>
<keyword evidence="6 11" id="KW-0547">Nucleotide-binding</keyword>
<dbReference type="EC" id="2.7.1.71" evidence="2 11"/>
<evidence type="ECO:0000256" key="9">
    <source>
        <dbReference type="ARBA" id="ARBA00023141"/>
    </source>
</evidence>
<evidence type="ECO:0000256" key="5">
    <source>
        <dbReference type="ARBA" id="ARBA00022679"/>
    </source>
</evidence>
<feature type="binding site" evidence="11">
    <location>
        <position position="123"/>
    </location>
    <ligand>
        <name>ATP</name>
        <dbReference type="ChEBI" id="CHEBI:30616"/>
    </ligand>
</feature>
<dbReference type="Gene3D" id="3.40.50.300">
    <property type="entry name" value="P-loop containing nucleotide triphosphate hydrolases"/>
    <property type="match status" value="1"/>
</dbReference>
<comment type="cofactor">
    <cofactor evidence="11">
        <name>Mg(2+)</name>
        <dbReference type="ChEBI" id="CHEBI:18420"/>
    </cofactor>
    <text evidence="11">Binds 1 Mg(2+) ion per subunit.</text>
</comment>
<dbReference type="UniPathway" id="UPA00053">
    <property type="reaction ID" value="UER00088"/>
</dbReference>
<dbReference type="NCBIfam" id="NF002988">
    <property type="entry name" value="PRK03731.1"/>
    <property type="match status" value="1"/>
</dbReference>
<reference evidence="13" key="1">
    <citation type="submission" date="2016-02" db="EMBL/GenBank/DDBJ databases">
        <authorList>
            <person name="Holder M.E."/>
            <person name="Ajami N.J."/>
            <person name="Petrosino J.F."/>
        </authorList>
    </citation>
    <scope>NUCLEOTIDE SEQUENCE [LARGE SCALE GENOMIC DNA]</scope>
    <source>
        <strain evidence="13">CCUG 45958</strain>
    </source>
</reference>
<dbReference type="PANTHER" id="PTHR21087:SF21">
    <property type="entry name" value="SHIKIMATE KINASE 2"/>
    <property type="match status" value="1"/>
</dbReference>
<dbReference type="STRING" id="44742.AXF13_14650"/>
<feature type="binding site" evidence="11">
    <location>
        <position position="57"/>
    </location>
    <ligand>
        <name>substrate</name>
    </ligand>
</feature>
<proteinExistence type="inferred from homology"/>
<dbReference type="PANTHER" id="PTHR21087">
    <property type="entry name" value="SHIKIMATE KINASE"/>
    <property type="match status" value="1"/>
</dbReference>
<evidence type="ECO:0000256" key="11">
    <source>
        <dbReference type="HAMAP-Rule" id="MF_00109"/>
    </source>
</evidence>
<accession>A0A109W524</accession>
<evidence type="ECO:0000313" key="13">
    <source>
        <dbReference type="Proteomes" id="UP000069241"/>
    </source>
</evidence>
<name>A0A109W524_9BACT</name>